<feature type="region of interest" description="Disordered" evidence="4">
    <location>
        <begin position="1"/>
        <end position="64"/>
    </location>
</feature>
<dbReference type="AlphaFoldDB" id="A0A194WXP2"/>
<sequence length="263" mass="30181">MPPQIYDEEASDYISDAEEDPAPEPVKVKQEKRGKTKTRIEEPEPEESLMVESENAEEDEDEEIGEDEYVVEKITSHAIDESGVLRFQVKWEGYDNKEDRTWEPEDNLLETAEKMVNEYLASVGGRDQIFTQWEEKKAELAEPKKGKKRGRASSGVDTPTNGSKRGRKPKYEHPLDTTPPASASRAEFQPPTGNWENEVGAIDAFEGTDGKPMVFITWKTGQKSQHPLAQVYKRCPQKMLQFYERHLVFKRNDPEPKQEYDEA</sequence>
<dbReference type="PANTHER" id="PTHR22812">
    <property type="entry name" value="CHROMOBOX PROTEIN"/>
    <property type="match status" value="1"/>
</dbReference>
<dbReference type="PRINTS" id="PR00504">
    <property type="entry name" value="CHROMODOMAIN"/>
</dbReference>
<feature type="domain" description="Chromo" evidence="5">
    <location>
        <begin position="69"/>
        <end position="119"/>
    </location>
</feature>
<dbReference type="InterPro" id="IPR023780">
    <property type="entry name" value="Chromo_domain"/>
</dbReference>
<gene>
    <name evidence="6" type="ORF">LY89DRAFT_623618</name>
</gene>
<dbReference type="InterPro" id="IPR000953">
    <property type="entry name" value="Chromo/chromo_shadow_dom"/>
</dbReference>
<dbReference type="STRING" id="149040.A0A194WXP2"/>
<dbReference type="InParanoid" id="A0A194WXP2"/>
<dbReference type="Proteomes" id="UP000070700">
    <property type="component" value="Unassembled WGS sequence"/>
</dbReference>
<keyword evidence="7" id="KW-1185">Reference proteome</keyword>
<evidence type="ECO:0000259" key="5">
    <source>
        <dbReference type="PROSITE" id="PS50013"/>
    </source>
</evidence>
<evidence type="ECO:0000256" key="2">
    <source>
        <dbReference type="ARBA" id="ARBA00011353"/>
    </source>
</evidence>
<feature type="compositionally biased region" description="Basic and acidic residues" evidence="4">
    <location>
        <begin position="26"/>
        <end position="42"/>
    </location>
</feature>
<dbReference type="EMBL" id="KQ947424">
    <property type="protein sequence ID" value="KUJ12449.1"/>
    <property type="molecule type" value="Genomic_DNA"/>
</dbReference>
<dbReference type="InterPro" id="IPR023779">
    <property type="entry name" value="Chromodomain_CS"/>
</dbReference>
<dbReference type="CDD" id="cd18657">
    <property type="entry name" value="CSD_Swi6"/>
    <property type="match status" value="1"/>
</dbReference>
<comment type="subcellular location">
    <subcellularLocation>
        <location evidence="1">Nucleus</location>
    </subcellularLocation>
</comment>
<feature type="compositionally biased region" description="Acidic residues" evidence="4">
    <location>
        <begin position="1"/>
        <end position="22"/>
    </location>
</feature>
<dbReference type="RefSeq" id="XP_018066804.1">
    <property type="nucleotide sequence ID" value="XM_018211024.1"/>
</dbReference>
<dbReference type="SMART" id="SM00300">
    <property type="entry name" value="ChSh"/>
    <property type="match status" value="1"/>
</dbReference>
<dbReference type="Gene3D" id="2.40.50.40">
    <property type="match status" value="2"/>
</dbReference>
<dbReference type="GO" id="GO:0006338">
    <property type="term" value="P:chromatin remodeling"/>
    <property type="evidence" value="ECO:0007669"/>
    <property type="project" value="UniProtKB-ARBA"/>
</dbReference>
<dbReference type="InterPro" id="IPR051219">
    <property type="entry name" value="Heterochromatin_chromo-domain"/>
</dbReference>
<dbReference type="PROSITE" id="PS00598">
    <property type="entry name" value="CHROMO_1"/>
    <property type="match status" value="1"/>
</dbReference>
<reference evidence="6 7" key="1">
    <citation type="submission" date="2015-10" db="EMBL/GenBank/DDBJ databases">
        <title>Full genome of DAOMC 229536 Phialocephala scopiformis, a fungal endophyte of spruce producing the potent anti-insectan compound rugulosin.</title>
        <authorList>
            <consortium name="DOE Joint Genome Institute"/>
            <person name="Walker A.K."/>
            <person name="Frasz S.L."/>
            <person name="Seifert K.A."/>
            <person name="Miller J.D."/>
            <person name="Mondo S.J."/>
            <person name="Labutti K."/>
            <person name="Lipzen A."/>
            <person name="Dockter R."/>
            <person name="Kennedy M."/>
            <person name="Grigoriev I.V."/>
            <person name="Spatafora J.W."/>
        </authorList>
    </citation>
    <scope>NUCLEOTIDE SEQUENCE [LARGE SCALE GENOMIC DNA]</scope>
    <source>
        <strain evidence="6 7">CBS 120377</strain>
    </source>
</reference>
<dbReference type="PROSITE" id="PS50013">
    <property type="entry name" value="CHROMO_2"/>
    <property type="match status" value="1"/>
</dbReference>
<evidence type="ECO:0000313" key="6">
    <source>
        <dbReference type="EMBL" id="KUJ12449.1"/>
    </source>
</evidence>
<dbReference type="SUPFAM" id="SSF54160">
    <property type="entry name" value="Chromo domain-like"/>
    <property type="match status" value="2"/>
</dbReference>
<feature type="compositionally biased region" description="Acidic residues" evidence="4">
    <location>
        <begin position="43"/>
        <end position="64"/>
    </location>
</feature>
<dbReference type="OrthoDB" id="433924at2759"/>
<dbReference type="InterPro" id="IPR016197">
    <property type="entry name" value="Chromo-like_dom_sf"/>
</dbReference>
<dbReference type="GO" id="GO:0000792">
    <property type="term" value="C:heterochromatin"/>
    <property type="evidence" value="ECO:0007669"/>
    <property type="project" value="UniProtKB-ARBA"/>
</dbReference>
<dbReference type="Pfam" id="PF01393">
    <property type="entry name" value="Chromo_shadow"/>
    <property type="match status" value="1"/>
</dbReference>
<keyword evidence="3" id="KW-0539">Nucleus</keyword>
<proteinExistence type="predicted"/>
<dbReference type="CDD" id="cd00024">
    <property type="entry name" value="CD_CSD"/>
    <property type="match status" value="1"/>
</dbReference>
<dbReference type="GO" id="GO:0005634">
    <property type="term" value="C:nucleus"/>
    <property type="evidence" value="ECO:0007669"/>
    <property type="project" value="UniProtKB-SubCell"/>
</dbReference>
<dbReference type="SMART" id="SM00298">
    <property type="entry name" value="CHROMO"/>
    <property type="match status" value="1"/>
</dbReference>
<evidence type="ECO:0000256" key="3">
    <source>
        <dbReference type="ARBA" id="ARBA00023242"/>
    </source>
</evidence>
<evidence type="ECO:0000313" key="7">
    <source>
        <dbReference type="Proteomes" id="UP000070700"/>
    </source>
</evidence>
<organism evidence="6 7">
    <name type="scientific">Mollisia scopiformis</name>
    <name type="common">Conifer needle endophyte fungus</name>
    <name type="synonym">Phialocephala scopiformis</name>
    <dbReference type="NCBI Taxonomy" id="149040"/>
    <lineage>
        <taxon>Eukaryota</taxon>
        <taxon>Fungi</taxon>
        <taxon>Dikarya</taxon>
        <taxon>Ascomycota</taxon>
        <taxon>Pezizomycotina</taxon>
        <taxon>Leotiomycetes</taxon>
        <taxon>Helotiales</taxon>
        <taxon>Mollisiaceae</taxon>
        <taxon>Mollisia</taxon>
    </lineage>
</organism>
<evidence type="ECO:0000256" key="1">
    <source>
        <dbReference type="ARBA" id="ARBA00004123"/>
    </source>
</evidence>
<comment type="subunit">
    <text evidence="2">Component of the NuA4 histone acetyltransferase complex.</text>
</comment>
<dbReference type="KEGG" id="psco:LY89DRAFT_623618"/>
<dbReference type="GeneID" id="28820750"/>
<dbReference type="Pfam" id="PF00385">
    <property type="entry name" value="Chromo"/>
    <property type="match status" value="1"/>
</dbReference>
<evidence type="ECO:0000256" key="4">
    <source>
        <dbReference type="SAM" id="MobiDB-lite"/>
    </source>
</evidence>
<accession>A0A194WXP2</accession>
<feature type="region of interest" description="Disordered" evidence="4">
    <location>
        <begin position="137"/>
        <end position="199"/>
    </location>
</feature>
<dbReference type="InterPro" id="IPR008251">
    <property type="entry name" value="Chromo_shadow_dom"/>
</dbReference>
<dbReference type="InterPro" id="IPR017984">
    <property type="entry name" value="Chromo_dom_subgr"/>
</dbReference>
<protein>
    <recommendedName>
        <fullName evidence="5">Chromo domain-containing protein</fullName>
    </recommendedName>
</protein>
<name>A0A194WXP2_MOLSC</name>